<organism evidence="1 2">
    <name type="scientific">Panicum virgatum</name>
    <name type="common">Blackwell switchgrass</name>
    <dbReference type="NCBI Taxonomy" id="38727"/>
    <lineage>
        <taxon>Eukaryota</taxon>
        <taxon>Viridiplantae</taxon>
        <taxon>Streptophyta</taxon>
        <taxon>Embryophyta</taxon>
        <taxon>Tracheophyta</taxon>
        <taxon>Spermatophyta</taxon>
        <taxon>Magnoliopsida</taxon>
        <taxon>Liliopsida</taxon>
        <taxon>Poales</taxon>
        <taxon>Poaceae</taxon>
        <taxon>PACMAD clade</taxon>
        <taxon>Panicoideae</taxon>
        <taxon>Panicodae</taxon>
        <taxon>Paniceae</taxon>
        <taxon>Panicinae</taxon>
        <taxon>Panicum</taxon>
        <taxon>Panicum sect. Hiantes</taxon>
    </lineage>
</organism>
<evidence type="ECO:0000313" key="2">
    <source>
        <dbReference type="Proteomes" id="UP000823388"/>
    </source>
</evidence>
<evidence type="ECO:0000313" key="1">
    <source>
        <dbReference type="EMBL" id="KAG2633270.1"/>
    </source>
</evidence>
<name>A0A8T0VDI8_PANVG</name>
<accession>A0A8T0VDI8</accession>
<comment type="caution">
    <text evidence="1">The sequence shown here is derived from an EMBL/GenBank/DDBJ whole genome shotgun (WGS) entry which is preliminary data.</text>
</comment>
<dbReference type="EMBL" id="CM029040">
    <property type="protein sequence ID" value="KAG2633270.1"/>
    <property type="molecule type" value="Genomic_DNA"/>
</dbReference>
<sequence>MRAEARTQGSSCRGDLRTHARITAPLPPGRACMCSQVAPAGPSLLAPTPGTTDGGPRRTATASHLLKTKGIASRNAAVPVPSCSSSACDTRMFSMEPGS</sequence>
<proteinExistence type="predicted"/>
<gene>
    <name evidence="1" type="ORF">PVAP13_2NG248603</name>
</gene>
<dbReference type="Proteomes" id="UP000823388">
    <property type="component" value="Chromosome 2N"/>
</dbReference>
<protein>
    <submittedName>
        <fullName evidence="1">Uncharacterized protein</fullName>
    </submittedName>
</protein>
<reference evidence="1" key="1">
    <citation type="submission" date="2020-05" db="EMBL/GenBank/DDBJ databases">
        <title>WGS assembly of Panicum virgatum.</title>
        <authorList>
            <person name="Lovell J.T."/>
            <person name="Jenkins J."/>
            <person name="Shu S."/>
            <person name="Juenger T.E."/>
            <person name="Schmutz J."/>
        </authorList>
    </citation>
    <scope>NUCLEOTIDE SEQUENCE</scope>
    <source>
        <strain evidence="1">AP13</strain>
    </source>
</reference>
<keyword evidence="2" id="KW-1185">Reference proteome</keyword>
<dbReference type="AlphaFoldDB" id="A0A8T0VDI8"/>